<dbReference type="Gene3D" id="3.40.50.970">
    <property type="match status" value="1"/>
</dbReference>
<evidence type="ECO:0000256" key="4">
    <source>
        <dbReference type="ARBA" id="ARBA00023052"/>
    </source>
</evidence>
<dbReference type="GO" id="GO:0030976">
    <property type="term" value="F:thiamine pyrophosphate binding"/>
    <property type="evidence" value="ECO:0007669"/>
    <property type="project" value="InterPro"/>
</dbReference>
<reference evidence="5 6" key="1">
    <citation type="submission" date="2015-09" db="EMBL/GenBank/DDBJ databases">
        <title>Draft genome of the parasitic nematode Teladorsagia circumcincta isolate WARC Sus (inbred).</title>
        <authorList>
            <person name="Mitreva M."/>
        </authorList>
    </citation>
    <scope>NUCLEOTIDE SEQUENCE [LARGE SCALE GENOMIC DNA]</scope>
    <source>
        <strain evidence="5 6">S</strain>
    </source>
</reference>
<dbReference type="EMBL" id="KZ350764">
    <property type="protein sequence ID" value="PIO63560.1"/>
    <property type="molecule type" value="Genomic_DNA"/>
</dbReference>
<dbReference type="SUPFAM" id="SSF52518">
    <property type="entry name" value="Thiamin diphosphate-binding fold (THDP-binding)"/>
    <property type="match status" value="1"/>
</dbReference>
<evidence type="ECO:0000313" key="5">
    <source>
        <dbReference type="EMBL" id="PIO63560.1"/>
    </source>
</evidence>
<accession>A0A2G9U232</accession>
<dbReference type="InterPro" id="IPR029061">
    <property type="entry name" value="THDP-binding"/>
</dbReference>
<dbReference type="GO" id="GO:0016624">
    <property type="term" value="F:oxidoreductase activity, acting on the aldehyde or oxo group of donors, disulfide as acceptor"/>
    <property type="evidence" value="ECO:0007669"/>
    <property type="project" value="InterPro"/>
</dbReference>
<organism evidence="5 6">
    <name type="scientific">Teladorsagia circumcincta</name>
    <name type="common">Brown stomach worm</name>
    <name type="synonym">Ostertagia circumcincta</name>
    <dbReference type="NCBI Taxonomy" id="45464"/>
    <lineage>
        <taxon>Eukaryota</taxon>
        <taxon>Metazoa</taxon>
        <taxon>Ecdysozoa</taxon>
        <taxon>Nematoda</taxon>
        <taxon>Chromadorea</taxon>
        <taxon>Rhabditida</taxon>
        <taxon>Rhabditina</taxon>
        <taxon>Rhabditomorpha</taxon>
        <taxon>Strongyloidea</taxon>
        <taxon>Trichostrongylidae</taxon>
        <taxon>Teladorsagia</taxon>
    </lineage>
</organism>
<proteinExistence type="inferred from homology"/>
<evidence type="ECO:0000256" key="1">
    <source>
        <dbReference type="ARBA" id="ARBA00001964"/>
    </source>
</evidence>
<dbReference type="OrthoDB" id="413077at2759"/>
<keyword evidence="4" id="KW-0786">Thiamine pyrophosphate</keyword>
<dbReference type="PANTHER" id="PTHR23152:SF4">
    <property type="entry name" value="2-OXOADIPATE DEHYDROGENASE COMPLEX COMPONENT E1"/>
    <property type="match status" value="1"/>
</dbReference>
<dbReference type="Proteomes" id="UP000230423">
    <property type="component" value="Unassembled WGS sequence"/>
</dbReference>
<name>A0A2G9U232_TELCI</name>
<dbReference type="PANTHER" id="PTHR23152">
    <property type="entry name" value="2-OXOGLUTARATE DEHYDROGENASE"/>
    <property type="match status" value="1"/>
</dbReference>
<dbReference type="InterPro" id="IPR011603">
    <property type="entry name" value="2oxoglutarate_DH_E1"/>
</dbReference>
<comment type="cofactor">
    <cofactor evidence="1">
        <name>thiamine diphosphate</name>
        <dbReference type="ChEBI" id="CHEBI:58937"/>
    </cofactor>
</comment>
<protein>
    <submittedName>
        <fullName evidence="5">Uncharacterized protein</fullName>
    </submittedName>
</protein>
<keyword evidence="3" id="KW-0560">Oxidoreductase</keyword>
<evidence type="ECO:0000256" key="3">
    <source>
        <dbReference type="ARBA" id="ARBA00023002"/>
    </source>
</evidence>
<comment type="similarity">
    <text evidence="2">Belongs to the alpha-ketoglutarate dehydrogenase family.</text>
</comment>
<dbReference type="AlphaFoldDB" id="A0A2G9U232"/>
<gene>
    <name evidence="5" type="ORF">TELCIR_14835</name>
</gene>
<keyword evidence="6" id="KW-1185">Reference proteome</keyword>
<evidence type="ECO:0000313" key="6">
    <source>
        <dbReference type="Proteomes" id="UP000230423"/>
    </source>
</evidence>
<feature type="non-terminal residue" evidence="5">
    <location>
        <position position="93"/>
    </location>
</feature>
<sequence length="93" mass="10792">MSEKGSGQKGFYVKQSWEERQWLAQNFESAVTKELLAEERVKLAKLMLRCENFDHFLALKFPTVKRYGSEGAEAMYGFFSTLFDTAPEKDIKQ</sequence>
<evidence type="ECO:0000256" key="2">
    <source>
        <dbReference type="ARBA" id="ARBA00006936"/>
    </source>
</evidence>